<evidence type="ECO:0008006" key="3">
    <source>
        <dbReference type="Google" id="ProtNLM"/>
    </source>
</evidence>
<proteinExistence type="predicted"/>
<organism evidence="1 2">
    <name type="scientific">Methylosinus trichosporium (strain ATCC 35070 / NCIMB 11131 / UNIQEM 75 / OB3b)</name>
    <dbReference type="NCBI Taxonomy" id="595536"/>
    <lineage>
        <taxon>Bacteria</taxon>
        <taxon>Pseudomonadati</taxon>
        <taxon>Pseudomonadota</taxon>
        <taxon>Alphaproteobacteria</taxon>
        <taxon>Hyphomicrobiales</taxon>
        <taxon>Methylocystaceae</taxon>
        <taxon>Methylosinus</taxon>
    </lineage>
</organism>
<dbReference type="Proteomes" id="UP000230709">
    <property type="component" value="Chromosome"/>
</dbReference>
<gene>
    <name evidence="1" type="ORF">CQW49_07825</name>
</gene>
<keyword evidence="2" id="KW-1185">Reference proteome</keyword>
<reference evidence="2" key="1">
    <citation type="submission" date="2017-10" db="EMBL/GenBank/DDBJ databases">
        <title>Completed PacBio SMRT sequence of Methylosinus trichosporium OB3b reveals presence of a third large plasmid.</title>
        <authorList>
            <person name="Charles T.C."/>
            <person name="Lynch M.D.J."/>
            <person name="Heil J.R."/>
            <person name="Cheng J."/>
        </authorList>
    </citation>
    <scope>NUCLEOTIDE SEQUENCE [LARGE SCALE GENOMIC DNA]</scope>
    <source>
        <strain evidence="2">OB3b</strain>
    </source>
</reference>
<evidence type="ECO:0000313" key="2">
    <source>
        <dbReference type="Proteomes" id="UP000230709"/>
    </source>
</evidence>
<protein>
    <recommendedName>
        <fullName evidence="3">Head decoration protein</fullName>
    </recommendedName>
</protein>
<evidence type="ECO:0000313" key="1">
    <source>
        <dbReference type="EMBL" id="ATQ67812.1"/>
    </source>
</evidence>
<dbReference type="STRING" id="595536.GCA_000178815_03586"/>
<dbReference type="RefSeq" id="WP_003611078.1">
    <property type="nucleotide sequence ID" value="NZ_ADVE02000001.1"/>
</dbReference>
<sequence length="225" mass="22951">MGTPQGITLNETAHPFTFVVSEDSDGAGYLSRDEVIIGNSQTIVVGQVLARQAVPAAVTISAAADAGNTGNGVLTLASPGCDANVIGGDYRVVFLEAATNSGRFEVFDPRGVAIGQGAVGSAFAKQVKFTIADGATDFAAGDSFTLHVDEGDETNEVHVAWAPGLRASAIAGYPATTGASTTKKITVINAHATVRLADLIFGGSPSTAQIDQAKRELGAGLVKFR</sequence>
<accession>A0A2D2CYI6</accession>
<name>A0A2D2CYI6_METT3</name>
<dbReference type="EMBL" id="CP023737">
    <property type="protein sequence ID" value="ATQ67812.1"/>
    <property type="molecule type" value="Genomic_DNA"/>
</dbReference>
<dbReference type="KEGG" id="mtw:CQW49_07825"/>
<dbReference type="AlphaFoldDB" id="A0A2D2CYI6"/>